<reference evidence="1 2" key="1">
    <citation type="submission" date="2015-07" db="EMBL/GenBank/DDBJ databases">
        <title>Genome analysis of myxobacterium Chondromyces crocatus Cm c5 reveals a high potential for natural compound synthesis and the genetic basis for the loss of fruiting body formation.</title>
        <authorList>
            <person name="Zaburannyi N."/>
            <person name="Bunk B."/>
            <person name="Maier J."/>
            <person name="Overmann J."/>
            <person name="Mueller R."/>
        </authorList>
    </citation>
    <scope>NUCLEOTIDE SEQUENCE [LARGE SCALE GENOMIC DNA]</scope>
    <source>
        <strain evidence="1 2">Cm c5</strain>
    </source>
</reference>
<dbReference type="PANTHER" id="PTHR14097">
    <property type="entry name" value="OXIDOREDUCTASE HTATIP2"/>
    <property type="match status" value="1"/>
</dbReference>
<name>A0A0K1ESB2_CHOCO</name>
<dbReference type="PANTHER" id="PTHR14097:SF8">
    <property type="entry name" value="NAD(P)-BINDING DOMAIN-CONTAINING PROTEIN"/>
    <property type="match status" value="1"/>
</dbReference>
<dbReference type="Proteomes" id="UP000067626">
    <property type="component" value="Chromosome"/>
</dbReference>
<keyword evidence="2" id="KW-1185">Reference proteome</keyword>
<dbReference type="STRING" id="52.CMC5_079870"/>
<dbReference type="Gene3D" id="3.40.50.720">
    <property type="entry name" value="NAD(P)-binding Rossmann-like Domain"/>
    <property type="match status" value="1"/>
</dbReference>
<dbReference type="KEGG" id="ccro:CMC5_079870"/>
<evidence type="ECO:0000313" key="1">
    <source>
        <dbReference type="EMBL" id="AKT43751.1"/>
    </source>
</evidence>
<protein>
    <submittedName>
        <fullName evidence="1">Epimerase</fullName>
    </submittedName>
</protein>
<dbReference type="SUPFAM" id="SSF51735">
    <property type="entry name" value="NAD(P)-binding Rossmann-fold domains"/>
    <property type="match status" value="1"/>
</dbReference>
<proteinExistence type="predicted"/>
<dbReference type="InterPro" id="IPR036291">
    <property type="entry name" value="NAD(P)-bd_dom_sf"/>
</dbReference>
<gene>
    <name evidence="1" type="ORF">CMC5_079870</name>
</gene>
<organism evidence="1 2">
    <name type="scientific">Chondromyces crocatus</name>
    <dbReference type="NCBI Taxonomy" id="52"/>
    <lineage>
        <taxon>Bacteria</taxon>
        <taxon>Pseudomonadati</taxon>
        <taxon>Myxococcota</taxon>
        <taxon>Polyangia</taxon>
        <taxon>Polyangiales</taxon>
        <taxon>Polyangiaceae</taxon>
        <taxon>Chondromyces</taxon>
    </lineage>
</organism>
<sequence length="228" mass="25065">MSNEGKAPLRIIVFGATGMVGAGVLREALDSSEVGSVLSIGRHPCGVEHPKLRELLLSDLFDFAAVESQLVGYDACIWAIGISSMGLDEAAYARVTEELTLVWARALLRLNPEFSFCYCSGVGADGRAMWARVRQRVEGALKAMPFRHAGVVRPGFIRPGPGIRSRTRFYQAGLVLLKPLFPLFPFFVRTFPFLFTTSEILGRAMLRIIEGQADRYILESADINRLGA</sequence>
<dbReference type="EMBL" id="CP012159">
    <property type="protein sequence ID" value="AKT43751.1"/>
    <property type="molecule type" value="Genomic_DNA"/>
</dbReference>
<dbReference type="AlphaFoldDB" id="A0A0K1ESB2"/>
<evidence type="ECO:0000313" key="2">
    <source>
        <dbReference type="Proteomes" id="UP000067626"/>
    </source>
</evidence>
<accession>A0A0K1ESB2</accession>
<dbReference type="PATRIC" id="fig|52.7.peg.8789"/>